<organism evidence="2 3">
    <name type="scientific">Epicoccum nigrum</name>
    <name type="common">Soil fungus</name>
    <name type="synonym">Epicoccum purpurascens</name>
    <dbReference type="NCBI Taxonomy" id="105696"/>
    <lineage>
        <taxon>Eukaryota</taxon>
        <taxon>Fungi</taxon>
        <taxon>Dikarya</taxon>
        <taxon>Ascomycota</taxon>
        <taxon>Pezizomycotina</taxon>
        <taxon>Dothideomycetes</taxon>
        <taxon>Pleosporomycetidae</taxon>
        <taxon>Pleosporales</taxon>
        <taxon>Pleosporineae</taxon>
        <taxon>Didymellaceae</taxon>
        <taxon>Epicoccum</taxon>
    </lineage>
</organism>
<dbReference type="Proteomes" id="UP000193240">
    <property type="component" value="Unassembled WGS sequence"/>
</dbReference>
<accession>A0A1Y2MB66</accession>
<feature type="signal peptide" evidence="1">
    <location>
        <begin position="1"/>
        <end position="18"/>
    </location>
</feature>
<evidence type="ECO:0000313" key="3">
    <source>
        <dbReference type="Proteomes" id="UP000193240"/>
    </source>
</evidence>
<dbReference type="AlphaFoldDB" id="A0A1Y2MB66"/>
<sequence>MTTTTMMLPAGGIALVGAQTGDIGDRPPPVQAMQVEMTQDIVDELLESMRSGKPPQILFGRTPQLKVGDKTHVLQSSPETHTYELYTSSGTGSGHDLEFAGVINHNLIVQEAADVTAGVDSALASLKSSMAAISEFKEANKYASPVNPWLPHDLCYHVESLEQPSPLHRLHCIVHRTTTVI</sequence>
<evidence type="ECO:0000313" key="2">
    <source>
        <dbReference type="EMBL" id="OSS53231.1"/>
    </source>
</evidence>
<name>A0A1Y2MB66_EPING</name>
<reference evidence="2 3" key="1">
    <citation type="journal article" date="2017" name="Genome Announc.">
        <title>Genome sequence of the saprophytic ascomycete Epicoccum nigrum ICMP 19927 strain isolated from New Zealand.</title>
        <authorList>
            <person name="Fokin M."/>
            <person name="Fleetwood D."/>
            <person name="Weir B.S."/>
            <person name="Villas-Boas S.G."/>
        </authorList>
    </citation>
    <scope>NUCLEOTIDE SEQUENCE [LARGE SCALE GENOMIC DNA]</scope>
    <source>
        <strain evidence="2 3">ICMP 19927</strain>
    </source>
</reference>
<keyword evidence="3" id="KW-1185">Reference proteome</keyword>
<feature type="chain" id="PRO_5013368003" evidence="1">
    <location>
        <begin position="19"/>
        <end position="181"/>
    </location>
</feature>
<dbReference type="InParanoid" id="A0A1Y2MB66"/>
<dbReference type="STRING" id="105696.A0A1Y2MB66"/>
<gene>
    <name evidence="2" type="ORF">B5807_02009</name>
</gene>
<keyword evidence="1" id="KW-0732">Signal</keyword>
<protein>
    <submittedName>
        <fullName evidence="2">Uncharacterized protein</fullName>
    </submittedName>
</protein>
<dbReference type="EMBL" id="KZ107839">
    <property type="protein sequence ID" value="OSS53231.1"/>
    <property type="molecule type" value="Genomic_DNA"/>
</dbReference>
<proteinExistence type="predicted"/>
<evidence type="ECO:0000256" key="1">
    <source>
        <dbReference type="SAM" id="SignalP"/>
    </source>
</evidence>